<reference evidence="4" key="1">
    <citation type="submission" date="2016-10" db="EMBL/GenBank/DDBJ databases">
        <authorList>
            <person name="Varghese N."/>
            <person name="Submissions S."/>
        </authorList>
    </citation>
    <scope>NUCLEOTIDE SEQUENCE [LARGE SCALE GENOMIC DNA]</scope>
    <source>
        <strain evidence="4">NRRL B-59562</strain>
    </source>
</reference>
<sequence length="113" mass="12013">MQAEKNDAPSHLRRRKSAPWGLIAALALVVAAGWVFVSHFSGQLPPTFSEFLQSVRFNGKPVFGSDAPPPAPAFAPAPITPPAPGSAPPAATHYEFQEETVKSIQLGKPAEKK</sequence>
<dbReference type="OrthoDB" id="7030833at2"/>
<name>A0A1H3AGJ3_9PSED</name>
<evidence type="ECO:0000313" key="4">
    <source>
        <dbReference type="Proteomes" id="UP000243778"/>
    </source>
</evidence>
<organism evidence="3 4">
    <name type="scientific">Pseudomonas kuykendallii</name>
    <dbReference type="NCBI Taxonomy" id="1007099"/>
    <lineage>
        <taxon>Bacteria</taxon>
        <taxon>Pseudomonadati</taxon>
        <taxon>Pseudomonadota</taxon>
        <taxon>Gammaproteobacteria</taxon>
        <taxon>Pseudomonadales</taxon>
        <taxon>Pseudomonadaceae</taxon>
        <taxon>Pseudomonas</taxon>
    </lineage>
</organism>
<accession>A0A1H3AGJ3</accession>
<dbReference type="RefSeq" id="WP_139210726.1">
    <property type="nucleotide sequence ID" value="NZ_FNNU01000003.1"/>
</dbReference>
<dbReference type="EMBL" id="FNNU01000003">
    <property type="protein sequence ID" value="SDX28448.1"/>
    <property type="molecule type" value="Genomic_DNA"/>
</dbReference>
<keyword evidence="4" id="KW-1185">Reference proteome</keyword>
<evidence type="ECO:0000256" key="2">
    <source>
        <dbReference type="SAM" id="Phobius"/>
    </source>
</evidence>
<evidence type="ECO:0000256" key="1">
    <source>
        <dbReference type="SAM" id="MobiDB-lite"/>
    </source>
</evidence>
<evidence type="ECO:0000313" key="3">
    <source>
        <dbReference type="EMBL" id="SDX28448.1"/>
    </source>
</evidence>
<proteinExistence type="predicted"/>
<dbReference type="Proteomes" id="UP000243778">
    <property type="component" value="Unassembled WGS sequence"/>
</dbReference>
<protein>
    <submittedName>
        <fullName evidence="3">Uncharacterized protein</fullName>
    </submittedName>
</protein>
<gene>
    <name evidence="3" type="ORF">SAMN05216287_2692</name>
</gene>
<dbReference type="AlphaFoldDB" id="A0A1H3AGJ3"/>
<keyword evidence="2" id="KW-1133">Transmembrane helix</keyword>
<feature type="transmembrane region" description="Helical" evidence="2">
    <location>
        <begin position="20"/>
        <end position="37"/>
    </location>
</feature>
<feature type="compositionally biased region" description="Pro residues" evidence="1">
    <location>
        <begin position="67"/>
        <end position="87"/>
    </location>
</feature>
<keyword evidence="2" id="KW-0472">Membrane</keyword>
<feature type="region of interest" description="Disordered" evidence="1">
    <location>
        <begin position="62"/>
        <end position="92"/>
    </location>
</feature>
<keyword evidence="2" id="KW-0812">Transmembrane</keyword>